<proteinExistence type="predicted"/>
<dbReference type="Pfam" id="PF04851">
    <property type="entry name" value="ResIII"/>
    <property type="match status" value="1"/>
</dbReference>
<dbReference type="GO" id="GO:0003677">
    <property type="term" value="F:DNA binding"/>
    <property type="evidence" value="ECO:0007669"/>
    <property type="project" value="InterPro"/>
</dbReference>
<dbReference type="GO" id="GO:0016787">
    <property type="term" value="F:hydrolase activity"/>
    <property type="evidence" value="ECO:0007669"/>
    <property type="project" value="InterPro"/>
</dbReference>
<protein>
    <recommendedName>
        <fullName evidence="1">Helicase/UvrB N-terminal domain-containing protein</fullName>
    </recommendedName>
</protein>
<dbReference type="Gene3D" id="3.40.50.300">
    <property type="entry name" value="P-loop containing nucleotide triphosphate hydrolases"/>
    <property type="match status" value="1"/>
</dbReference>
<dbReference type="EMBL" id="LR796594">
    <property type="protein sequence ID" value="CAB4153459.1"/>
    <property type="molecule type" value="Genomic_DNA"/>
</dbReference>
<sequence length="412" mass="48136">MNLRDYQVELSQKAVEILRVKKIVYLSMEVRTGKTLTSLETAKLYGAKRVLFLTKKKAISSIIDDYNKLNYANDFELEVINDESMSKVLGKFDLVIHDEHHRFGAFPKPGKYTKEFAQRFYMSPMIFLSGTPTPESFSQIYHQFWVSNYSPFGEQTFYNWASNYVNVKQKQVSYGLFNDYSDANVELINNKIKDYLVTFTQKQAGFETEVKENIMYCEMKPITYQLIDKLSKDLVIEGENETILGDTAVKLMSKFHQMYSGTIKFESGNTMILDDSKAKFIKERFNGIKIAIFYKFKAELQLLKEIFKDELTTDLDEFNNTNKSIAYQIVSGREGVNLSKAKYLVYFNIDFSATSYFQSRDRLTTKDRLSNEIFWIFAKGGIEQNIYKTVKNKKKYTSNYFKKDYARISYSK</sequence>
<dbReference type="InterPro" id="IPR006935">
    <property type="entry name" value="Helicase/UvrB_N"/>
</dbReference>
<gene>
    <name evidence="2" type="ORF">UFOVP622_60</name>
</gene>
<dbReference type="SUPFAM" id="SSF52540">
    <property type="entry name" value="P-loop containing nucleoside triphosphate hydrolases"/>
    <property type="match status" value="2"/>
</dbReference>
<dbReference type="GO" id="GO:0005524">
    <property type="term" value="F:ATP binding"/>
    <property type="evidence" value="ECO:0007669"/>
    <property type="project" value="InterPro"/>
</dbReference>
<reference evidence="2" key="1">
    <citation type="submission" date="2020-04" db="EMBL/GenBank/DDBJ databases">
        <authorList>
            <person name="Chiriac C."/>
            <person name="Salcher M."/>
            <person name="Ghai R."/>
            <person name="Kavagutti S V."/>
        </authorList>
    </citation>
    <scope>NUCLEOTIDE SEQUENCE</scope>
</reference>
<dbReference type="InterPro" id="IPR027417">
    <property type="entry name" value="P-loop_NTPase"/>
</dbReference>
<accession>A0A6J5NDC6</accession>
<evidence type="ECO:0000313" key="2">
    <source>
        <dbReference type="EMBL" id="CAB4153459.1"/>
    </source>
</evidence>
<name>A0A6J5NDC6_9CAUD</name>
<evidence type="ECO:0000259" key="1">
    <source>
        <dbReference type="Pfam" id="PF04851"/>
    </source>
</evidence>
<feature type="domain" description="Helicase/UvrB N-terminal" evidence="1">
    <location>
        <begin position="1"/>
        <end position="73"/>
    </location>
</feature>
<organism evidence="2">
    <name type="scientific">uncultured Caudovirales phage</name>
    <dbReference type="NCBI Taxonomy" id="2100421"/>
    <lineage>
        <taxon>Viruses</taxon>
        <taxon>Duplodnaviria</taxon>
        <taxon>Heunggongvirae</taxon>
        <taxon>Uroviricota</taxon>
        <taxon>Caudoviricetes</taxon>
        <taxon>Peduoviridae</taxon>
        <taxon>Maltschvirus</taxon>
        <taxon>Maltschvirus maltsch</taxon>
    </lineage>
</organism>